<evidence type="ECO:0000313" key="4">
    <source>
        <dbReference type="Proteomes" id="UP000223913"/>
    </source>
</evidence>
<accession>A0A2D0N2D9</accession>
<dbReference type="InterPro" id="IPR013538">
    <property type="entry name" value="ASHA1/2-like_C"/>
</dbReference>
<feature type="domain" description="Activator of Hsp90 ATPase homologue 1/2-like C-terminal" evidence="2">
    <location>
        <begin position="12"/>
        <end position="130"/>
    </location>
</feature>
<dbReference type="OrthoDB" id="287565at2"/>
<reference evidence="3 4" key="1">
    <citation type="submission" date="2017-10" db="EMBL/GenBank/DDBJ databases">
        <title>The draft genome sequence of Lewinella nigricans NBRC 102662.</title>
        <authorList>
            <person name="Wang K."/>
        </authorList>
    </citation>
    <scope>NUCLEOTIDE SEQUENCE [LARGE SCALE GENOMIC DNA]</scope>
    <source>
        <strain evidence="3 4">NBRC 102662</strain>
    </source>
</reference>
<proteinExistence type="inferred from homology"/>
<protein>
    <recommendedName>
        <fullName evidence="2">Activator of Hsp90 ATPase homologue 1/2-like C-terminal domain-containing protein</fullName>
    </recommendedName>
</protein>
<evidence type="ECO:0000313" key="3">
    <source>
        <dbReference type="EMBL" id="PHN02617.1"/>
    </source>
</evidence>
<dbReference type="Pfam" id="PF08327">
    <property type="entry name" value="AHSA1"/>
    <property type="match status" value="1"/>
</dbReference>
<evidence type="ECO:0000256" key="1">
    <source>
        <dbReference type="ARBA" id="ARBA00006817"/>
    </source>
</evidence>
<dbReference type="RefSeq" id="WP_099153946.1">
    <property type="nucleotide sequence ID" value="NZ_PDUD01000038.1"/>
</dbReference>
<dbReference type="EMBL" id="PDUD01000038">
    <property type="protein sequence ID" value="PHN02617.1"/>
    <property type="molecule type" value="Genomic_DNA"/>
</dbReference>
<dbReference type="Proteomes" id="UP000223913">
    <property type="component" value="Unassembled WGS sequence"/>
</dbReference>
<dbReference type="SUPFAM" id="SSF55961">
    <property type="entry name" value="Bet v1-like"/>
    <property type="match status" value="1"/>
</dbReference>
<evidence type="ECO:0000259" key="2">
    <source>
        <dbReference type="Pfam" id="PF08327"/>
    </source>
</evidence>
<dbReference type="InterPro" id="IPR023393">
    <property type="entry name" value="START-like_dom_sf"/>
</dbReference>
<name>A0A2D0N2D9_FLAN2</name>
<comment type="similarity">
    <text evidence="1">Belongs to the AHA1 family.</text>
</comment>
<dbReference type="AlphaFoldDB" id="A0A2D0N2D9"/>
<organism evidence="3 4">
    <name type="scientific">Flavilitoribacter nigricans (strain ATCC 23147 / DSM 23189 / NBRC 102662 / NCIMB 1420 / SS-2)</name>
    <name type="common">Lewinella nigricans</name>
    <dbReference type="NCBI Taxonomy" id="1122177"/>
    <lineage>
        <taxon>Bacteria</taxon>
        <taxon>Pseudomonadati</taxon>
        <taxon>Bacteroidota</taxon>
        <taxon>Saprospiria</taxon>
        <taxon>Saprospirales</taxon>
        <taxon>Lewinellaceae</taxon>
        <taxon>Flavilitoribacter</taxon>
    </lineage>
</organism>
<dbReference type="Gene3D" id="3.30.530.20">
    <property type="match status" value="1"/>
</dbReference>
<dbReference type="CDD" id="cd07814">
    <property type="entry name" value="SRPBCC_CalC_Aha1-like"/>
    <property type="match status" value="1"/>
</dbReference>
<comment type="caution">
    <text evidence="3">The sequence shown here is derived from an EMBL/GenBank/DDBJ whole genome shotgun (WGS) entry which is preliminary data.</text>
</comment>
<keyword evidence="4" id="KW-1185">Reference proteome</keyword>
<sequence>MYAIYHDLWIEASAPAVYDAVTSPDHLVNWWPLRCSGKPQPEAEYNFYFTPEYDWYGEVIKCTPDRAFHIKMTRSDEDWDPTAFGFDLEPAGAGVQLQFWHKDWPACNHHFRRSSYCWAILLQGLKQYVEKGIIVPFENRE</sequence>
<gene>
    <name evidence="3" type="ORF">CRP01_30965</name>
</gene>